<dbReference type="Pfam" id="PF06159">
    <property type="entry name" value="TRAPPC13_N"/>
    <property type="match status" value="1"/>
</dbReference>
<organism evidence="5">
    <name type="scientific">Hirondellea gigas</name>
    <dbReference type="NCBI Taxonomy" id="1518452"/>
    <lineage>
        <taxon>Eukaryota</taxon>
        <taxon>Metazoa</taxon>
        <taxon>Ecdysozoa</taxon>
        <taxon>Arthropoda</taxon>
        <taxon>Crustacea</taxon>
        <taxon>Multicrustacea</taxon>
        <taxon>Malacostraca</taxon>
        <taxon>Eumalacostraca</taxon>
        <taxon>Peracarida</taxon>
        <taxon>Amphipoda</taxon>
        <taxon>Amphilochidea</taxon>
        <taxon>Lysianassida</taxon>
        <taxon>Lysianassidira</taxon>
        <taxon>Lysianassoidea</taxon>
        <taxon>Lysianassidae</taxon>
        <taxon>Hirondellea</taxon>
    </lineage>
</organism>
<dbReference type="Pfam" id="PF23643">
    <property type="entry name" value="TRAPPC13_C"/>
    <property type="match status" value="1"/>
</dbReference>
<evidence type="ECO:0000313" key="5">
    <source>
        <dbReference type="EMBL" id="LAB67397.1"/>
    </source>
</evidence>
<dbReference type="PANTHER" id="PTHR13134">
    <property type="entry name" value="TRAFFICKING PROTEIN PARTICLE COMPLEX SUBUNIT 13"/>
    <property type="match status" value="1"/>
</dbReference>
<dbReference type="EMBL" id="IACF01001709">
    <property type="protein sequence ID" value="LAB67397.1"/>
    <property type="molecule type" value="mRNA"/>
</dbReference>
<dbReference type="GO" id="GO:1990072">
    <property type="term" value="C:TRAPPIII protein complex"/>
    <property type="evidence" value="ECO:0007669"/>
    <property type="project" value="TreeGrafter"/>
</dbReference>
<evidence type="ECO:0000256" key="1">
    <source>
        <dbReference type="ARBA" id="ARBA00010785"/>
    </source>
</evidence>
<protein>
    <submittedName>
        <fullName evidence="5">Trafficking protein particle complex subunit 13-like</fullName>
    </submittedName>
</protein>
<dbReference type="InterPro" id="IPR055428">
    <property type="entry name" value="TRAPPC13_C"/>
</dbReference>
<dbReference type="Pfam" id="PF23647">
    <property type="entry name" value="TRAPPC13_M"/>
    <property type="match status" value="1"/>
</dbReference>
<dbReference type="PANTHER" id="PTHR13134:SF3">
    <property type="entry name" value="TRAFFICKING PROTEIN PARTICLE COMPLEX SUBUNIT 13"/>
    <property type="match status" value="1"/>
</dbReference>
<feature type="domain" description="Trafficking protein particle complex subunit 13 N-terminal" evidence="2">
    <location>
        <begin position="8"/>
        <end position="169"/>
    </location>
</feature>
<proteinExistence type="evidence at transcript level"/>
<dbReference type="PROSITE" id="PS51257">
    <property type="entry name" value="PROKAR_LIPOPROTEIN"/>
    <property type="match status" value="1"/>
</dbReference>
<reference evidence="5" key="1">
    <citation type="journal article" date="2018" name="Biosci. Biotechnol. Biochem.">
        <title>Polysaccharide hydrolase of the hadal zone amphipods Hirondellea gigas.</title>
        <authorList>
            <person name="Kobayashi H."/>
            <person name="Nagahama T."/>
            <person name="Arai W."/>
            <person name="Sasagawa Y."/>
            <person name="Umeda M."/>
            <person name="Hayashi T."/>
            <person name="Nikaido I."/>
            <person name="Watanabe H."/>
            <person name="Oguri K."/>
            <person name="Kitazato H."/>
            <person name="Fujioka K."/>
            <person name="Kido Y."/>
            <person name="Takami H."/>
        </authorList>
    </citation>
    <scope>NUCLEOTIDE SEQUENCE</scope>
    <source>
        <tissue evidence="5">Whole body</tissue>
    </source>
</reference>
<evidence type="ECO:0000259" key="4">
    <source>
        <dbReference type="Pfam" id="PF23647"/>
    </source>
</evidence>
<evidence type="ECO:0000259" key="3">
    <source>
        <dbReference type="Pfam" id="PF23643"/>
    </source>
</evidence>
<dbReference type="InterPro" id="IPR055429">
    <property type="entry name" value="TRAPPC13_M"/>
</dbReference>
<name>A0A2P2I030_9CRUS</name>
<dbReference type="AlphaFoldDB" id="A0A2P2I030"/>
<sequence length="460" mass="49365">METKDKEHPLTLKVMRLTRPSLFPGVSVSCDARDLPADLLNADLRHDLAIPRGLPYTGIGQVLLLPQSFGNIYLGETFSCCVCVHNNSAQTIEQVNIKAVLQISSERVGLLGASDAADEALALHPNTVTSALIQHEVKDVGTHILVCAVSYLSLGGETQSFRKFYKFQVMKPIDIKTRFLNAELSNEVLVEAGVENITSGPICLEKVTLEPSPHYNVVAIDSLYPSLTGSTSSSPSSLPSSVFGNINVLNPHDTRQYLYCLTPKPGTNINRINSNKEVGAASVPPPPNTIGKLDIVWRSNMGDKGRLQTSQFVRSNTAVMLGDVAVRVVSIPASVTLEEPVPLILAIENNSDRSVEFMLEFLAGTGGCEWHDVTSRALPVIPVAATQHLHLKLLPLALGVQNICGVRLRDLSNPSYIMDVSKLGQVCVTAPERVAAPEHGSCDAVNAAAIITSLAALTVA</sequence>
<accession>A0A2P2I030</accession>
<feature type="domain" description="Trafficking protein particle complex subunit 13 C-terminal" evidence="3">
    <location>
        <begin position="332"/>
        <end position="428"/>
    </location>
</feature>
<dbReference type="InterPro" id="IPR010378">
    <property type="entry name" value="TRAPPC13"/>
</dbReference>
<dbReference type="InterPro" id="IPR055427">
    <property type="entry name" value="TRAPPC13_N"/>
</dbReference>
<comment type="similarity">
    <text evidence="1">Belongs to the TRAPPC13 family.</text>
</comment>
<evidence type="ECO:0000259" key="2">
    <source>
        <dbReference type="Pfam" id="PF06159"/>
    </source>
</evidence>
<feature type="domain" description="Trafficking protein particle complex subunit 13 middle" evidence="4">
    <location>
        <begin position="173"/>
        <end position="314"/>
    </location>
</feature>